<sequence>MENFHVQFPNLGWEFDISRVAISLGSFKVYWYGLIIATGLMLAILYAYKTAPRFQLNFNKLMNCVFVGLVTGIIGARLYFCIFKWDYYFTHPIEIFYIHEGGLAIYGGIIGAIAGGLVVAKIQKMRFLPILDVVMIGFLIGQGLGRWGNFFNQEAYGTVTNLPWAMMSEGTLNQPVHPCFLYESLWCLLGALLLHLYSKYRQRYAGEIFFMYLVWYGFERMFVEGLRTDSLYLPFRVFGMDIRVSQVLSFALFVTGIVILIINRHKEEPFYADYRRQKGIGRGKGESQTADASAEK</sequence>
<protein>
    <recommendedName>
        <fullName evidence="7">Phosphatidylglycerol--prolipoprotein diacylglyceryl transferase</fullName>
        <ecNumber evidence="7">2.5.1.145</ecNumber>
    </recommendedName>
</protein>
<comment type="catalytic activity">
    <reaction evidence="7">
        <text>L-cysteinyl-[prolipoprotein] + a 1,2-diacyl-sn-glycero-3-phospho-(1'-sn-glycerol) = an S-1,2-diacyl-sn-glyceryl-L-cysteinyl-[prolipoprotein] + sn-glycerol 1-phosphate + H(+)</text>
        <dbReference type="Rhea" id="RHEA:56712"/>
        <dbReference type="Rhea" id="RHEA-COMP:14679"/>
        <dbReference type="Rhea" id="RHEA-COMP:14680"/>
        <dbReference type="ChEBI" id="CHEBI:15378"/>
        <dbReference type="ChEBI" id="CHEBI:29950"/>
        <dbReference type="ChEBI" id="CHEBI:57685"/>
        <dbReference type="ChEBI" id="CHEBI:64716"/>
        <dbReference type="ChEBI" id="CHEBI:140658"/>
        <dbReference type="EC" id="2.5.1.145"/>
    </reaction>
</comment>
<dbReference type="EC" id="2.5.1.145" evidence="7"/>
<dbReference type="GO" id="GO:0005886">
    <property type="term" value="C:plasma membrane"/>
    <property type="evidence" value="ECO:0007669"/>
    <property type="project" value="UniProtKB-SubCell"/>
</dbReference>
<feature type="transmembrane region" description="Helical" evidence="7">
    <location>
        <begin position="204"/>
        <end position="223"/>
    </location>
</feature>
<feature type="transmembrane region" description="Helical" evidence="7">
    <location>
        <begin position="103"/>
        <end position="120"/>
    </location>
</feature>
<proteinExistence type="inferred from homology"/>
<evidence type="ECO:0000256" key="6">
    <source>
        <dbReference type="ARBA" id="ARBA00023136"/>
    </source>
</evidence>
<reference evidence="8" key="1">
    <citation type="submission" date="2021-01" db="EMBL/GenBank/DDBJ databases">
        <title>Genome public.</title>
        <authorList>
            <person name="Liu C."/>
            <person name="Sun Q."/>
        </authorList>
    </citation>
    <scope>NUCLEOTIDE SEQUENCE</scope>
    <source>
        <strain evidence="8">M6</strain>
    </source>
</reference>
<comment type="function">
    <text evidence="7">Catalyzes the transfer of the diacylglyceryl group from phosphatidylglycerol to the sulfhydryl group of the N-terminal cysteine of a prolipoprotein, the first step in the formation of mature lipoproteins.</text>
</comment>
<evidence type="ECO:0000313" key="8">
    <source>
        <dbReference type="EMBL" id="MBK6089773.1"/>
    </source>
</evidence>
<comment type="caution">
    <text evidence="8">The sequence shown here is derived from an EMBL/GenBank/DDBJ whole genome shotgun (WGS) entry which is preliminary data.</text>
</comment>
<dbReference type="InterPro" id="IPR001640">
    <property type="entry name" value="Lgt"/>
</dbReference>
<dbReference type="NCBIfam" id="TIGR00544">
    <property type="entry name" value="lgt"/>
    <property type="match status" value="1"/>
</dbReference>
<evidence type="ECO:0000256" key="2">
    <source>
        <dbReference type="ARBA" id="ARBA00022475"/>
    </source>
</evidence>
<organism evidence="8 9">
    <name type="scientific">Ruminococcus difficilis</name>
    <dbReference type="NCBI Taxonomy" id="2763069"/>
    <lineage>
        <taxon>Bacteria</taxon>
        <taxon>Bacillati</taxon>
        <taxon>Bacillota</taxon>
        <taxon>Clostridia</taxon>
        <taxon>Eubacteriales</taxon>
        <taxon>Oscillospiraceae</taxon>
        <taxon>Ruminococcus</taxon>
    </lineage>
</organism>
<feature type="transmembrane region" description="Helical" evidence="7">
    <location>
        <begin position="29"/>
        <end position="48"/>
    </location>
</feature>
<dbReference type="HAMAP" id="MF_01147">
    <property type="entry name" value="Lgt"/>
    <property type="match status" value="1"/>
</dbReference>
<dbReference type="Proteomes" id="UP000633365">
    <property type="component" value="Unassembled WGS sequence"/>
</dbReference>
<dbReference type="GO" id="GO:0008961">
    <property type="term" value="F:phosphatidylglycerol-prolipoprotein diacylglyceryl transferase activity"/>
    <property type="evidence" value="ECO:0007669"/>
    <property type="project" value="UniProtKB-UniRule"/>
</dbReference>
<evidence type="ECO:0000256" key="3">
    <source>
        <dbReference type="ARBA" id="ARBA00022679"/>
    </source>
</evidence>
<dbReference type="PANTHER" id="PTHR30589:SF0">
    <property type="entry name" value="PHOSPHATIDYLGLYCEROL--PROLIPOPROTEIN DIACYLGLYCERYL TRANSFERASE"/>
    <property type="match status" value="1"/>
</dbReference>
<gene>
    <name evidence="7 8" type="primary">lgt</name>
    <name evidence="8" type="ORF">JKK62_14170</name>
</gene>
<dbReference type="GO" id="GO:0042158">
    <property type="term" value="P:lipoprotein biosynthetic process"/>
    <property type="evidence" value="ECO:0007669"/>
    <property type="project" value="UniProtKB-UniRule"/>
</dbReference>
<keyword evidence="6 7" id="KW-0472">Membrane</keyword>
<feature type="binding site" evidence="7">
    <location>
        <position position="146"/>
    </location>
    <ligand>
        <name>a 1,2-diacyl-sn-glycero-3-phospho-(1'-sn-glycerol)</name>
        <dbReference type="ChEBI" id="CHEBI:64716"/>
    </ligand>
</feature>
<dbReference type="Pfam" id="PF01790">
    <property type="entry name" value="LGT"/>
    <property type="match status" value="1"/>
</dbReference>
<comment type="pathway">
    <text evidence="7">Protein modification; lipoprotein biosynthesis (diacylglyceryl transfer).</text>
</comment>
<dbReference type="AlphaFoldDB" id="A0A934WTQ3"/>
<evidence type="ECO:0000256" key="5">
    <source>
        <dbReference type="ARBA" id="ARBA00022989"/>
    </source>
</evidence>
<evidence type="ECO:0000256" key="7">
    <source>
        <dbReference type="HAMAP-Rule" id="MF_01147"/>
    </source>
</evidence>
<comment type="similarity">
    <text evidence="1 7">Belongs to the Lgt family.</text>
</comment>
<feature type="transmembrane region" description="Helical" evidence="7">
    <location>
        <begin position="127"/>
        <end position="145"/>
    </location>
</feature>
<keyword evidence="3 7" id="KW-0808">Transferase</keyword>
<feature type="transmembrane region" description="Helical" evidence="7">
    <location>
        <begin position="243"/>
        <end position="262"/>
    </location>
</feature>
<evidence type="ECO:0000313" key="9">
    <source>
        <dbReference type="Proteomes" id="UP000633365"/>
    </source>
</evidence>
<dbReference type="PANTHER" id="PTHR30589">
    <property type="entry name" value="PROLIPOPROTEIN DIACYLGLYCERYL TRANSFERASE"/>
    <property type="match status" value="1"/>
</dbReference>
<feature type="transmembrane region" description="Helical" evidence="7">
    <location>
        <begin position="60"/>
        <end position="83"/>
    </location>
</feature>
<keyword evidence="2 7" id="KW-1003">Cell membrane</keyword>
<keyword evidence="5 7" id="KW-1133">Transmembrane helix</keyword>
<dbReference type="RefSeq" id="WP_201428481.1">
    <property type="nucleotide sequence ID" value="NZ_JAEQMG010000150.1"/>
</dbReference>
<dbReference type="PROSITE" id="PS01311">
    <property type="entry name" value="LGT"/>
    <property type="match status" value="1"/>
</dbReference>
<evidence type="ECO:0000256" key="4">
    <source>
        <dbReference type="ARBA" id="ARBA00022692"/>
    </source>
</evidence>
<dbReference type="EMBL" id="JAEQMG010000150">
    <property type="protein sequence ID" value="MBK6089773.1"/>
    <property type="molecule type" value="Genomic_DNA"/>
</dbReference>
<evidence type="ECO:0000256" key="1">
    <source>
        <dbReference type="ARBA" id="ARBA00007150"/>
    </source>
</evidence>
<accession>A0A934WTQ3</accession>
<comment type="subcellular location">
    <subcellularLocation>
        <location evidence="7">Cell membrane</location>
        <topology evidence="7">Multi-pass membrane protein</topology>
    </subcellularLocation>
</comment>
<keyword evidence="9" id="KW-1185">Reference proteome</keyword>
<feature type="transmembrane region" description="Helical" evidence="7">
    <location>
        <begin position="180"/>
        <end position="197"/>
    </location>
</feature>
<keyword evidence="4 7" id="KW-0812">Transmembrane</keyword>
<name>A0A934WTQ3_9FIRM</name>